<dbReference type="GeneID" id="36841850"/>
<accession>A0A2U7UG74</accession>
<dbReference type="Proteomes" id="UP000249758">
    <property type="component" value="Segment"/>
</dbReference>
<dbReference type="PANTHER" id="PTHR46586">
    <property type="entry name" value="ANKYRIN REPEAT-CONTAINING PROTEIN"/>
    <property type="match status" value="1"/>
</dbReference>
<evidence type="ECO:0000313" key="1">
    <source>
        <dbReference type="EMBL" id="AVK77395.1"/>
    </source>
</evidence>
<protein>
    <submittedName>
        <fullName evidence="1">Ankyrin repeat domain containing protein</fullName>
    </submittedName>
</protein>
<dbReference type="EMBL" id="MG011691">
    <property type="protein sequence ID" value="AVK77395.1"/>
    <property type="molecule type" value="Genomic_DNA"/>
</dbReference>
<dbReference type="SUPFAM" id="SSF140860">
    <property type="entry name" value="Pseudo ankyrin repeat-like"/>
    <property type="match status" value="1"/>
</dbReference>
<sequence length="345" mass="37732">METTNTDAESNFDGQGDLPVPNEILAMILAETDSVSGFVSRWVCRRWAEYAPHKKVFCGDDFADAAASRGYARVPEWARANGYPWSTTACYKAASKGHMRLLVDIARSGSRGPGDPSVAQAAPLPVGCHDVSGCGPQRPPRRAPVGAHHGCGWDERVCDEAAAGGHLNVLQWAVADGCGWSRSASYSAATNGHLDVLVWIKDNISYGYDRLVCTDAAANGHDHVVEWAHANGFLWDDNTCAKAARQGIVRLMALARQAGCVWDEYICEVAAEYGHIAVLAWARENGCPWDERTCRAALYHGHVSVLKWARDNGCPWYSDTRFFAGIFYGDQVPEWRLPLLRSCCA</sequence>
<dbReference type="RefSeq" id="YP_009481391.1">
    <property type="nucleotide sequence ID" value="NC_037665.1"/>
</dbReference>
<dbReference type="PANTHER" id="PTHR46586:SF3">
    <property type="entry name" value="ANKYRIN REPEAT-CONTAINING PROTEIN"/>
    <property type="match status" value="1"/>
</dbReference>
<reference evidence="1" key="1">
    <citation type="journal article" date="2018" name="Nat. Commun.">
        <title>Diversity and evolution of the emerging Pandoraviridae family.</title>
        <authorList>
            <person name="Legendre M."/>
            <person name="Fabre E."/>
            <person name="Poirot O."/>
            <person name="Jeudy S."/>
            <person name="Lartigue A."/>
            <person name="Alempic J.M."/>
            <person name="Beucher L."/>
            <person name="Philippe N."/>
            <person name="Bertaux L."/>
            <person name="Christo-Foroux E."/>
            <person name="Labadie K."/>
            <person name="Coute Y."/>
            <person name="Abergel C."/>
            <person name="Claverie J.M."/>
        </authorList>
    </citation>
    <scope>NUCLEOTIDE SEQUENCE [LARGE SCALE GENOMIC DNA]</scope>
    <source>
        <strain evidence="1">Macleodensis</strain>
    </source>
</reference>
<proteinExistence type="predicted"/>
<organism evidence="1">
    <name type="scientific">Pandoravirus macleodensis</name>
    <dbReference type="NCBI Taxonomy" id="2107707"/>
    <lineage>
        <taxon>Viruses</taxon>
        <taxon>Pandoravirus</taxon>
    </lineage>
</organism>
<dbReference type="InterPro" id="IPR052050">
    <property type="entry name" value="SecEffector_AnkRepeat"/>
</dbReference>
<name>A0A2U7UG74_9VIRU</name>
<gene>
    <name evidence="1" type="ORF">pmac_cds_707</name>
</gene>
<dbReference type="KEGG" id="vg:36841850"/>